<evidence type="ECO:0000313" key="3">
    <source>
        <dbReference type="EMBL" id="KAL0463288.1"/>
    </source>
</evidence>
<name>A0AAW2YBP8_9LAMI</name>
<reference evidence="3" key="1">
    <citation type="submission" date="2020-06" db="EMBL/GenBank/DDBJ databases">
        <authorList>
            <person name="Li T."/>
            <person name="Hu X."/>
            <person name="Zhang T."/>
            <person name="Song X."/>
            <person name="Zhang H."/>
            <person name="Dai N."/>
            <person name="Sheng W."/>
            <person name="Hou X."/>
            <person name="Wei L."/>
        </authorList>
    </citation>
    <scope>NUCLEOTIDE SEQUENCE</scope>
    <source>
        <strain evidence="3">KEN1</strain>
        <tissue evidence="3">Leaf</tissue>
    </source>
</reference>
<dbReference type="PANTHER" id="PTHR33223">
    <property type="entry name" value="CCHC-TYPE DOMAIN-CONTAINING PROTEIN"/>
    <property type="match status" value="1"/>
</dbReference>
<protein>
    <submittedName>
        <fullName evidence="3">Uncharacterized protein</fullName>
    </submittedName>
</protein>
<gene>
    <name evidence="3" type="ORF">Slati_0216400</name>
</gene>
<feature type="coiled-coil region" evidence="1">
    <location>
        <begin position="225"/>
        <end position="280"/>
    </location>
</feature>
<accession>A0AAW2YBP8</accession>
<dbReference type="AlphaFoldDB" id="A0AAW2YBP8"/>
<evidence type="ECO:0000256" key="1">
    <source>
        <dbReference type="SAM" id="Coils"/>
    </source>
</evidence>
<sequence length="543" mass="60729">MASSDESVRFVGESHPDEDPSEATSKRADKEEEEVGGNEGEASSLGEEGRVVTDLVVVHPSSMIDWGSSTLKSSHINQLRREFFIPNLMVIYAPGPDGRAPFPPANCLSFFVAQLSQAIIDKRLLGHFGLIPQVESLDESLVGEKGGRTPPTRSPKGTPTSSGLKGKRTVSPPAGVTSEGDLYVRSSFAQDEGEASSMDLALMRGVVTLEDRHILAPLTREDLERKAALYLMKRLEKENAKLKDAKKEAASHQSQMEKELKRLSKESAEHEETLRKAIEKAVRDYPYSDEGKGFLKAYWASRVDEFKKSDEYQQEVAKIAIPFLEYGFNACKDQFMAQGYPPAGEEPSFLDVKTALLQAPNPFANPLTPVEEDPSQESEEDLDNLLGEEGRKQKKNESLLPPKGILPRFLQTLLLAFLKESPSPYPKARMTRKTPFMGKRIDNLERESLYDAWKRFKSMLRKCPHHELPVWRHVQTFYNGITLTNRTTIDAAAGGTIMKKLPSEAFNIIDEIALTCTHMGKREPTKGQPTFTALMQFQHYLLK</sequence>
<proteinExistence type="predicted"/>
<feature type="compositionally biased region" description="Basic and acidic residues" evidence="2">
    <location>
        <begin position="1"/>
        <end position="30"/>
    </location>
</feature>
<keyword evidence="1" id="KW-0175">Coiled coil</keyword>
<dbReference type="PANTHER" id="PTHR33223:SF11">
    <property type="entry name" value="ELEMENT PROTEIN, PUTATIVE-RELATED"/>
    <property type="match status" value="1"/>
</dbReference>
<feature type="region of interest" description="Disordered" evidence="2">
    <location>
        <begin position="141"/>
        <end position="178"/>
    </location>
</feature>
<feature type="region of interest" description="Disordered" evidence="2">
    <location>
        <begin position="1"/>
        <end position="47"/>
    </location>
</feature>
<organism evidence="3">
    <name type="scientific">Sesamum latifolium</name>
    <dbReference type="NCBI Taxonomy" id="2727402"/>
    <lineage>
        <taxon>Eukaryota</taxon>
        <taxon>Viridiplantae</taxon>
        <taxon>Streptophyta</taxon>
        <taxon>Embryophyta</taxon>
        <taxon>Tracheophyta</taxon>
        <taxon>Spermatophyta</taxon>
        <taxon>Magnoliopsida</taxon>
        <taxon>eudicotyledons</taxon>
        <taxon>Gunneridae</taxon>
        <taxon>Pentapetalae</taxon>
        <taxon>asterids</taxon>
        <taxon>lamiids</taxon>
        <taxon>Lamiales</taxon>
        <taxon>Pedaliaceae</taxon>
        <taxon>Sesamum</taxon>
    </lineage>
</organism>
<comment type="caution">
    <text evidence="3">The sequence shown here is derived from an EMBL/GenBank/DDBJ whole genome shotgun (WGS) entry which is preliminary data.</text>
</comment>
<evidence type="ECO:0000256" key="2">
    <source>
        <dbReference type="SAM" id="MobiDB-lite"/>
    </source>
</evidence>
<reference evidence="3" key="2">
    <citation type="journal article" date="2024" name="Plant">
        <title>Genomic evolution and insights into agronomic trait innovations of Sesamum species.</title>
        <authorList>
            <person name="Miao H."/>
            <person name="Wang L."/>
            <person name="Qu L."/>
            <person name="Liu H."/>
            <person name="Sun Y."/>
            <person name="Le M."/>
            <person name="Wang Q."/>
            <person name="Wei S."/>
            <person name="Zheng Y."/>
            <person name="Lin W."/>
            <person name="Duan Y."/>
            <person name="Cao H."/>
            <person name="Xiong S."/>
            <person name="Wang X."/>
            <person name="Wei L."/>
            <person name="Li C."/>
            <person name="Ma Q."/>
            <person name="Ju M."/>
            <person name="Zhao R."/>
            <person name="Li G."/>
            <person name="Mu C."/>
            <person name="Tian Q."/>
            <person name="Mei H."/>
            <person name="Zhang T."/>
            <person name="Gao T."/>
            <person name="Zhang H."/>
        </authorList>
    </citation>
    <scope>NUCLEOTIDE SEQUENCE</scope>
    <source>
        <strain evidence="3">KEN1</strain>
    </source>
</reference>
<dbReference type="EMBL" id="JACGWN010000001">
    <property type="protein sequence ID" value="KAL0463288.1"/>
    <property type="molecule type" value="Genomic_DNA"/>
</dbReference>